<dbReference type="AlphaFoldDB" id="A0A1G8E2Q9"/>
<comment type="catalytic activity">
    <reaction evidence="1">
        <text>Hydrolysis of terminal non-reducing alpha-L-rhamnose residues in alpha-L-rhamnosides.</text>
        <dbReference type="EC" id="3.2.1.40"/>
    </reaction>
</comment>
<feature type="domain" description="Alpha-L-rhamnosidase six-hairpin glycosidase" evidence="7">
    <location>
        <begin position="472"/>
        <end position="815"/>
    </location>
</feature>
<dbReference type="InterPro" id="IPR012341">
    <property type="entry name" value="6hp_glycosidase-like_sf"/>
</dbReference>
<dbReference type="SUPFAM" id="SSF48208">
    <property type="entry name" value="Six-hairpin glycosidases"/>
    <property type="match status" value="1"/>
</dbReference>
<evidence type="ECO:0000259" key="7">
    <source>
        <dbReference type="Pfam" id="PF17389"/>
    </source>
</evidence>
<organism evidence="9 10">
    <name type="scientific">Chitinophaga filiformis</name>
    <name type="common">Myxococcus filiformis</name>
    <name type="synonym">Flexibacter filiformis</name>
    <dbReference type="NCBI Taxonomy" id="104663"/>
    <lineage>
        <taxon>Bacteria</taxon>
        <taxon>Pseudomonadati</taxon>
        <taxon>Bacteroidota</taxon>
        <taxon>Chitinophagia</taxon>
        <taxon>Chitinophagales</taxon>
        <taxon>Chitinophagaceae</taxon>
        <taxon>Chitinophaga</taxon>
    </lineage>
</organism>
<evidence type="ECO:0000259" key="8">
    <source>
        <dbReference type="Pfam" id="PF17390"/>
    </source>
</evidence>
<dbReference type="CDD" id="cd15482">
    <property type="entry name" value="Sialidase_non-viral"/>
    <property type="match status" value="1"/>
</dbReference>
<dbReference type="OrthoDB" id="9766741at2"/>
<dbReference type="InterPro" id="IPR036278">
    <property type="entry name" value="Sialidase_sf"/>
</dbReference>
<dbReference type="PANTHER" id="PTHR33307:SF6">
    <property type="entry name" value="ALPHA-RHAMNOSIDASE (EUROFUNG)-RELATED"/>
    <property type="match status" value="1"/>
</dbReference>
<dbReference type="InterPro" id="IPR011040">
    <property type="entry name" value="Sialidase"/>
</dbReference>
<dbReference type="Proteomes" id="UP000199045">
    <property type="component" value="Unassembled WGS sequence"/>
</dbReference>
<gene>
    <name evidence="9" type="ORF">SAMN04488121_11678</name>
</gene>
<dbReference type="InterPro" id="IPR013783">
    <property type="entry name" value="Ig-like_fold"/>
</dbReference>
<dbReference type="InterPro" id="IPR035396">
    <property type="entry name" value="Bac_rhamnosid6H"/>
</dbReference>
<accession>A0A1G8E2Q9</accession>
<dbReference type="InterPro" id="IPR035398">
    <property type="entry name" value="Bac_rhamnosid_C"/>
</dbReference>
<dbReference type="Pfam" id="PF25788">
    <property type="entry name" value="Ig_Rha78A_N"/>
    <property type="match status" value="1"/>
</dbReference>
<dbReference type="InterPro" id="IPR008928">
    <property type="entry name" value="6-hairpin_glycosidase_sf"/>
</dbReference>
<evidence type="ECO:0000259" key="6">
    <source>
        <dbReference type="Pfam" id="PF13088"/>
    </source>
</evidence>
<dbReference type="InterPro" id="IPR013737">
    <property type="entry name" value="Bac_rhamnosid_N"/>
</dbReference>
<dbReference type="GO" id="GO:0005975">
    <property type="term" value="P:carbohydrate metabolic process"/>
    <property type="evidence" value="ECO:0007669"/>
    <property type="project" value="InterPro"/>
</dbReference>
<dbReference type="Pfam" id="PF13088">
    <property type="entry name" value="BNR_2"/>
    <property type="match status" value="1"/>
</dbReference>
<feature type="domain" description="Bacterial alpha-L-rhamnosidase N-terminal" evidence="5">
    <location>
        <begin position="187"/>
        <end position="357"/>
    </location>
</feature>
<name>A0A1G8E2Q9_CHIFI</name>
<feature type="domain" description="Alpha-L-rhamnosidase C-terminal" evidence="8">
    <location>
        <begin position="817"/>
        <end position="892"/>
    </location>
</feature>
<dbReference type="RefSeq" id="WP_089838962.1">
    <property type="nucleotide sequence ID" value="NZ_FNBN01000016.1"/>
</dbReference>
<dbReference type="Gene3D" id="2.120.10.10">
    <property type="match status" value="1"/>
</dbReference>
<evidence type="ECO:0000256" key="1">
    <source>
        <dbReference type="ARBA" id="ARBA00001445"/>
    </source>
</evidence>
<evidence type="ECO:0000313" key="10">
    <source>
        <dbReference type="Proteomes" id="UP000199045"/>
    </source>
</evidence>
<evidence type="ECO:0000256" key="3">
    <source>
        <dbReference type="ARBA" id="ARBA00022801"/>
    </source>
</evidence>
<proteinExistence type="predicted"/>
<dbReference type="Pfam" id="PF05592">
    <property type="entry name" value="Bac_rhamnosid"/>
    <property type="match status" value="1"/>
</dbReference>
<dbReference type="EC" id="3.2.1.40" evidence="2"/>
<evidence type="ECO:0000313" key="9">
    <source>
        <dbReference type="EMBL" id="SDH64236.1"/>
    </source>
</evidence>
<dbReference type="EMBL" id="FNBN01000016">
    <property type="protein sequence ID" value="SDH64236.1"/>
    <property type="molecule type" value="Genomic_DNA"/>
</dbReference>
<feature type="domain" description="Sialidase" evidence="6">
    <location>
        <begin position="960"/>
        <end position="1233"/>
    </location>
</feature>
<protein>
    <recommendedName>
        <fullName evidence="2">alpha-L-rhamnosidase</fullName>
        <ecNumber evidence="2">3.2.1.40</ecNumber>
    </recommendedName>
</protein>
<sequence>MRALVYILLTIGITQATLANTHKSKTLVAPFAARVSLQYLRCEMLVNPEGIDAIRPRLSWEITGTGRNIMQIAYQILVASGPEKLAANQADLWNSGKIISRNSIHIPYSGKALQSRQQCYWKVKVWTSAGESEWSNVSSWSMGLLNKSDWKARWIGADTSFAWDSAHTKFSRLSARYYRKPFTVKQPVKRATVYIAGPGSYELYVNGKRTGTAVLSQSPTDFRKTVKYNTYDVTDALQQGENVLGAVLGNGRFFTMRQAYKPQKITTFGYPRLLLQLEVVYADGKRDIITSDASWKLTADGPIRTNNEYDGEEYDANKEMPGWNATGFNDKNWQQVALVTAPAGVLQAQMNEPMRIVDRLHPLSVKEKQPGVYIVDMGQNMVGWLQIKVKGKKGQRVVMRFAETLKADGSLYTDNLRDAKVTDIYTLKGEGEEAWAPAFVYHGFQYAEISGYPGKLEKSDLEGQVISDDLAHTGTFATSDPTINSIYKNAYWGILGNYKGMPLDCPQRNERMPWLGDRATGAYGESFLFDNAKLYAKWLDDIEQSQTKEGAIPDVAPAYWNYYSDNMTWPGTYLMIANTLYDQYGDLQPVARHYSSMKQWLHYMRTKYLKQGIMTKDKYGDWCVPPESKQLIHTKDSSRITDGALIATAYYYHYLHMMAKFAGLLHRPSDVAMFKTTADSIKTAFNNRFLRTDHYSNNTVTANLLPLSFDMVPAGVREQVFKHITDSTLLKYGGHISTGLIGTQWLMRGLTHNGRPDIAYQIAADRDYPGWGYMVENGATTIWELWNGNTAAPAMNSHNHVMLLGDLLVWLYEDIAGIKSSAPAYSELEMKPVLAPGLDNVNASFHTMYGVVRSSWKKDINKFIWKITIPVNTTASVYIPARAATGIQEGGQAVTNRKDITFLRMEGDRAVYQIGSGDYEFAADLQQPWKKGIVEDEFIFESAPFPESHAATIAETPNGLITAWFGGTKERNPDVGIWVSRKVGDKWTTPVEVANGIMSDTARVACWNPVLYQVPGGGLQLFYKTGKNVGSWKGWMKTSTDGGLTWSAAKGLPEGFLGPVKNKPVLLDNGELLCPSSTEGKGWKVHFECTTDTGKTWTMRGPINDGKTFNVIQPSVLKYGKGRLQILCRSKEGVIVQSWSEDNGKTWSPLSATALPNNNSGTDAVTLADGRQLLVYNHVKTPAGKSKGARTPLNVAVSDDGIHWFAALVLEGSPVSQYSYPSVIQTADGYVHVVYTWRRQRIRHVKIDPHALELKPINNEQWP</sequence>
<evidence type="ECO:0000256" key="2">
    <source>
        <dbReference type="ARBA" id="ARBA00012652"/>
    </source>
</evidence>
<dbReference type="Pfam" id="PF17390">
    <property type="entry name" value="Bac_rhamnosid_C"/>
    <property type="match status" value="1"/>
</dbReference>
<keyword evidence="3" id="KW-0378">Hydrolase</keyword>
<evidence type="ECO:0000259" key="5">
    <source>
        <dbReference type="Pfam" id="PF08531"/>
    </source>
</evidence>
<dbReference type="Gene3D" id="2.60.120.260">
    <property type="entry name" value="Galactose-binding domain-like"/>
    <property type="match status" value="2"/>
</dbReference>
<dbReference type="Pfam" id="PF17389">
    <property type="entry name" value="Bac_rhamnosid6H"/>
    <property type="match status" value="1"/>
</dbReference>
<dbReference type="STRING" id="104663.SAMN04488121_11678"/>
<reference evidence="9 10" key="1">
    <citation type="submission" date="2016-10" db="EMBL/GenBank/DDBJ databases">
        <authorList>
            <person name="de Groot N.N."/>
        </authorList>
    </citation>
    <scope>NUCLEOTIDE SEQUENCE [LARGE SCALE GENOMIC DNA]</scope>
    <source>
        <strain evidence="9 10">DSM 527</strain>
    </source>
</reference>
<feature type="domain" description="Alpha-L-rhamnosidase concanavalin-like" evidence="4">
    <location>
        <begin position="367"/>
        <end position="466"/>
    </location>
</feature>
<dbReference type="Gene3D" id="1.50.10.10">
    <property type="match status" value="1"/>
</dbReference>
<dbReference type="Gene3D" id="2.60.40.10">
    <property type="entry name" value="Immunoglobulins"/>
    <property type="match status" value="1"/>
</dbReference>
<dbReference type="SUPFAM" id="SSF50939">
    <property type="entry name" value="Sialidases"/>
    <property type="match status" value="1"/>
</dbReference>
<evidence type="ECO:0000259" key="4">
    <source>
        <dbReference type="Pfam" id="PF05592"/>
    </source>
</evidence>
<dbReference type="PANTHER" id="PTHR33307">
    <property type="entry name" value="ALPHA-RHAMNOSIDASE (EUROFUNG)"/>
    <property type="match status" value="1"/>
</dbReference>
<dbReference type="Gene3D" id="2.60.420.10">
    <property type="entry name" value="Maltose phosphorylase, domain 3"/>
    <property type="match status" value="1"/>
</dbReference>
<dbReference type="Pfam" id="PF08531">
    <property type="entry name" value="Bac_rhamnosid_N"/>
    <property type="match status" value="1"/>
</dbReference>
<dbReference type="InterPro" id="IPR008902">
    <property type="entry name" value="Rhamnosid_concanavalin"/>
</dbReference>
<dbReference type="GO" id="GO:0030596">
    <property type="term" value="F:alpha-L-rhamnosidase activity"/>
    <property type="evidence" value="ECO:0007669"/>
    <property type="project" value="UniProtKB-EC"/>
</dbReference>
<dbReference type="InterPro" id="IPR016007">
    <property type="entry name" value="Alpha_rhamnosid"/>
</dbReference>